<dbReference type="Pfam" id="PF07690">
    <property type="entry name" value="MFS_1"/>
    <property type="match status" value="1"/>
</dbReference>
<keyword evidence="2" id="KW-0813">Transport</keyword>
<dbReference type="Gene3D" id="1.20.1250.20">
    <property type="entry name" value="MFS general substrate transporter like domains"/>
    <property type="match status" value="1"/>
</dbReference>
<evidence type="ECO:0000256" key="6">
    <source>
        <dbReference type="SAM" id="Phobius"/>
    </source>
</evidence>
<feature type="transmembrane region" description="Helical" evidence="6">
    <location>
        <begin position="296"/>
        <end position="316"/>
    </location>
</feature>
<keyword evidence="8" id="KW-1185">Reference proteome</keyword>
<evidence type="ECO:0000256" key="4">
    <source>
        <dbReference type="ARBA" id="ARBA00022989"/>
    </source>
</evidence>
<evidence type="ECO:0000313" key="8">
    <source>
        <dbReference type="Proteomes" id="UP000602532"/>
    </source>
</evidence>
<dbReference type="InterPro" id="IPR052983">
    <property type="entry name" value="MFS_Riboflavin_Transporter"/>
</dbReference>
<sequence length="383" mass="38562">MLTGSRPRIALALLAAAQVVVWGVLYYAVLVAAPAIAEDTGWDEQSIFLAVTGGLVASAACGVVVGRLLDARPRVVMVVGAVASGAALLCAAAAQNVLVFAAAWLLVGAAQSAVLYQAAFTVITHRYRGARRGPLTIVTLAGGLASTIFAPVTAALLDVFGWRITFAILAGLIALVVVPIYAISIEAGWEPVVETRSREDSTSVLSSARFWLLGLSFATMSFALYAVTLSAVPASMEKGLDLQAAAWVLGVIGAGSVLGRVIYLALPHAAAPWAAPVAVGLTGAVALAGFGAAQGAIWMFVAAAAAGAVRGALTLVQASAVADRWGHAQYGRVNGVLALPVIALTALAPGASATIAAAAGSYQALALVMAALCGAGGLLAIRR</sequence>
<feature type="transmembrane region" description="Helical" evidence="6">
    <location>
        <begin position="210"/>
        <end position="232"/>
    </location>
</feature>
<evidence type="ECO:0000256" key="3">
    <source>
        <dbReference type="ARBA" id="ARBA00022692"/>
    </source>
</evidence>
<dbReference type="PANTHER" id="PTHR43385:SF1">
    <property type="entry name" value="RIBOFLAVIN TRANSPORTER RIBJ"/>
    <property type="match status" value="1"/>
</dbReference>
<evidence type="ECO:0000256" key="5">
    <source>
        <dbReference type="ARBA" id="ARBA00023136"/>
    </source>
</evidence>
<feature type="transmembrane region" description="Helical" evidence="6">
    <location>
        <begin position="244"/>
        <end position="266"/>
    </location>
</feature>
<gene>
    <name evidence="7" type="ORF">H9622_07695</name>
</gene>
<organism evidence="7 8">
    <name type="scientific">Microbacterium gallinarum</name>
    <dbReference type="NCBI Taxonomy" id="2762209"/>
    <lineage>
        <taxon>Bacteria</taxon>
        <taxon>Bacillati</taxon>
        <taxon>Actinomycetota</taxon>
        <taxon>Actinomycetes</taxon>
        <taxon>Micrococcales</taxon>
        <taxon>Microbacteriaceae</taxon>
        <taxon>Microbacterium</taxon>
    </lineage>
</organism>
<accession>A0ABR8X3J3</accession>
<feature type="transmembrane region" description="Helical" evidence="6">
    <location>
        <begin position="75"/>
        <end position="94"/>
    </location>
</feature>
<dbReference type="SUPFAM" id="SSF103473">
    <property type="entry name" value="MFS general substrate transporter"/>
    <property type="match status" value="1"/>
</dbReference>
<feature type="transmembrane region" description="Helical" evidence="6">
    <location>
        <begin position="100"/>
        <end position="123"/>
    </location>
</feature>
<evidence type="ECO:0000313" key="7">
    <source>
        <dbReference type="EMBL" id="MBD8023471.1"/>
    </source>
</evidence>
<keyword evidence="3 6" id="KW-0812">Transmembrane</keyword>
<comment type="subcellular location">
    <subcellularLocation>
        <location evidence="1">Membrane</location>
        <topology evidence="1">Multi-pass membrane protein</topology>
    </subcellularLocation>
</comment>
<keyword evidence="4 6" id="KW-1133">Transmembrane helix</keyword>
<dbReference type="Proteomes" id="UP000602532">
    <property type="component" value="Unassembled WGS sequence"/>
</dbReference>
<feature type="transmembrane region" description="Helical" evidence="6">
    <location>
        <begin position="163"/>
        <end position="189"/>
    </location>
</feature>
<dbReference type="InterPro" id="IPR011701">
    <property type="entry name" value="MFS"/>
</dbReference>
<feature type="transmembrane region" description="Helical" evidence="6">
    <location>
        <begin position="364"/>
        <end position="381"/>
    </location>
</feature>
<dbReference type="InterPro" id="IPR036259">
    <property type="entry name" value="MFS_trans_sf"/>
</dbReference>
<feature type="transmembrane region" description="Helical" evidence="6">
    <location>
        <begin position="273"/>
        <end position="290"/>
    </location>
</feature>
<evidence type="ECO:0000256" key="2">
    <source>
        <dbReference type="ARBA" id="ARBA00022448"/>
    </source>
</evidence>
<comment type="caution">
    <text evidence="7">The sequence shown here is derived from an EMBL/GenBank/DDBJ whole genome shotgun (WGS) entry which is preliminary data.</text>
</comment>
<evidence type="ECO:0000256" key="1">
    <source>
        <dbReference type="ARBA" id="ARBA00004141"/>
    </source>
</evidence>
<name>A0ABR8X3J3_9MICO</name>
<protein>
    <submittedName>
        <fullName evidence="7">MFS transporter</fullName>
    </submittedName>
</protein>
<reference evidence="7 8" key="1">
    <citation type="submission" date="2020-08" db="EMBL/GenBank/DDBJ databases">
        <title>A Genomic Blueprint of the Chicken Gut Microbiome.</title>
        <authorList>
            <person name="Gilroy R."/>
            <person name="Ravi A."/>
            <person name="Getino M."/>
            <person name="Pursley I."/>
            <person name="Horton D.L."/>
            <person name="Alikhan N.-F."/>
            <person name="Baker D."/>
            <person name="Gharbi K."/>
            <person name="Hall N."/>
            <person name="Watson M."/>
            <person name="Adriaenssens E.M."/>
            <person name="Foster-Nyarko E."/>
            <person name="Jarju S."/>
            <person name="Secka A."/>
            <person name="Antonio M."/>
            <person name="Oren A."/>
            <person name="Chaudhuri R."/>
            <person name="La Ragione R.M."/>
            <person name="Hildebrand F."/>
            <person name="Pallen M.J."/>
        </authorList>
    </citation>
    <scope>NUCLEOTIDE SEQUENCE [LARGE SCALE GENOMIC DNA]</scope>
    <source>
        <strain evidence="7 8">Sa1CUA4</strain>
    </source>
</reference>
<dbReference type="EMBL" id="JACSPM010000002">
    <property type="protein sequence ID" value="MBD8023471.1"/>
    <property type="molecule type" value="Genomic_DNA"/>
</dbReference>
<proteinExistence type="predicted"/>
<feature type="transmembrane region" description="Helical" evidence="6">
    <location>
        <begin position="47"/>
        <end position="68"/>
    </location>
</feature>
<feature type="transmembrane region" description="Helical" evidence="6">
    <location>
        <begin position="336"/>
        <end position="358"/>
    </location>
</feature>
<dbReference type="RefSeq" id="WP_191765810.1">
    <property type="nucleotide sequence ID" value="NZ_JACSPM010000002.1"/>
</dbReference>
<keyword evidence="5 6" id="KW-0472">Membrane</keyword>
<feature type="transmembrane region" description="Helical" evidence="6">
    <location>
        <begin position="135"/>
        <end position="157"/>
    </location>
</feature>
<dbReference type="PANTHER" id="PTHR43385">
    <property type="entry name" value="RIBOFLAVIN TRANSPORTER RIBJ"/>
    <property type="match status" value="1"/>
</dbReference>